<dbReference type="InterPro" id="IPR014562">
    <property type="entry name" value="UCP030959_TPR_rpt-cont"/>
</dbReference>
<keyword evidence="1" id="KW-1133">Transmembrane helix</keyword>
<dbReference type="HOGENOM" id="CLU_088596_0_0_6"/>
<keyword evidence="1" id="KW-0472">Membrane</keyword>
<dbReference type="InterPro" id="IPR019734">
    <property type="entry name" value="TPR_rpt"/>
</dbReference>
<evidence type="ECO:0000256" key="1">
    <source>
        <dbReference type="SAM" id="Phobius"/>
    </source>
</evidence>
<evidence type="ECO:0008006" key="4">
    <source>
        <dbReference type="Google" id="ProtNLM"/>
    </source>
</evidence>
<proteinExistence type="predicted"/>
<dbReference type="Gene3D" id="1.25.40.10">
    <property type="entry name" value="Tetratricopeptide repeat domain"/>
    <property type="match status" value="1"/>
</dbReference>
<keyword evidence="3" id="KW-1185">Reference proteome</keyword>
<accession>K4KQN4</accession>
<dbReference type="SUPFAM" id="SSF48452">
    <property type="entry name" value="TPR-like"/>
    <property type="match status" value="1"/>
</dbReference>
<dbReference type="eggNOG" id="COG4700">
    <property type="taxonomic scope" value="Bacteria"/>
</dbReference>
<keyword evidence="1" id="KW-0812">Transmembrane</keyword>
<feature type="transmembrane region" description="Helical" evidence="1">
    <location>
        <begin position="28"/>
        <end position="51"/>
    </location>
</feature>
<dbReference type="EMBL" id="CP003746">
    <property type="protein sequence ID" value="AFV00576.1"/>
    <property type="molecule type" value="Genomic_DNA"/>
</dbReference>
<dbReference type="KEGG" id="saga:M5M_17225"/>
<dbReference type="PIRSF" id="PIRSF030959">
    <property type="entry name" value="UCP030959"/>
    <property type="match status" value="1"/>
</dbReference>
<dbReference type="RefSeq" id="WP_015048728.1">
    <property type="nucleotide sequence ID" value="NC_018868.3"/>
</dbReference>
<sequence>MPFLVLSVLLQLALVVHVMKTGRDRYWVWVLLMAPLIGGLAYLIIEVLPGLKHNRNVKRASEKFNQRLDPSRGMREAAHALKRQQSVDNFVRMGEQCEQAGMLSDAEQYYEQALTGQYQHDPHILQRIARVQLADQRPAACRQTLETLIAKNPDHRSTSGHELYAEALYALEEWPAARDEYQALSQYNATAKVRYRLGLCEEKLGNRSAARTAWQTLLDGDNAAPTDETPERVWFDKARLGLNNL</sequence>
<evidence type="ECO:0000313" key="3">
    <source>
        <dbReference type="Proteomes" id="UP000000466"/>
    </source>
</evidence>
<dbReference type="Pfam" id="PF13174">
    <property type="entry name" value="TPR_6"/>
    <property type="match status" value="1"/>
</dbReference>
<gene>
    <name evidence="2" type="ordered locus">M5M_17225</name>
</gene>
<organism evidence="2 3">
    <name type="scientific">Simiduia agarivorans (strain DSM 21679 / JCM 13881 / BCRC 17597 / SA1)</name>
    <dbReference type="NCBI Taxonomy" id="1117647"/>
    <lineage>
        <taxon>Bacteria</taxon>
        <taxon>Pseudomonadati</taxon>
        <taxon>Pseudomonadota</taxon>
        <taxon>Gammaproteobacteria</taxon>
        <taxon>Cellvibrionales</taxon>
        <taxon>Cellvibrionaceae</taxon>
        <taxon>Simiduia</taxon>
    </lineage>
</organism>
<dbReference type="Pfam" id="PF14559">
    <property type="entry name" value="TPR_19"/>
    <property type="match status" value="1"/>
</dbReference>
<dbReference type="OrthoDB" id="7559170at2"/>
<protein>
    <recommendedName>
        <fullName evidence="4">Cardiolipin synthase N-terminal domain-containing protein</fullName>
    </recommendedName>
</protein>
<dbReference type="InterPro" id="IPR011990">
    <property type="entry name" value="TPR-like_helical_dom_sf"/>
</dbReference>
<dbReference type="AlphaFoldDB" id="K4KQN4"/>
<evidence type="ECO:0000313" key="2">
    <source>
        <dbReference type="EMBL" id="AFV00576.1"/>
    </source>
</evidence>
<name>K4KQN4_SIMAS</name>
<reference evidence="2 3" key="1">
    <citation type="journal article" date="2013" name="Genome Announc.">
        <title>Complete genome sequence of Simiduia agarivorans SA1(T), a marine bacterium able to degrade a variety of polysaccharides.</title>
        <authorList>
            <person name="Lin S.Y."/>
            <person name="Shieh W.Y."/>
            <person name="Chen J.S."/>
            <person name="Tang S.L."/>
        </authorList>
    </citation>
    <scope>NUCLEOTIDE SEQUENCE [LARGE SCALE GENOMIC DNA]</scope>
    <source>
        <strain evidence="3">DSM 21679 / JCM 13881 / BCRC 17597 / SA1</strain>
    </source>
</reference>
<dbReference type="STRING" id="1117647.M5M_17225"/>
<dbReference type="Proteomes" id="UP000000466">
    <property type="component" value="Chromosome"/>
</dbReference>